<sequence length="263" mass="28853">MRNLRKRSFFSIAVLAVGLVCGLIYETMLAVDDKYQVIRKVPTTHKVVALTIDDGPHPQATPEVLKVLRDKQVKATFFVLGANAQVHPGITAQTLADGHEIASHAYSHQFLNRMSLTAAAAELEQSEAILTGIGAPKPTLFRPPGGGYNDRIVAMARERGYTTVLWSVDSGDWRQLPVEQVVKTIMDNVRPGSIILMHDGQYPLPTPQAIGIVIDNLRSQDYQFVTVSELLQYYEAVKPASTLRYLTLGTTARIVSSSASGHE</sequence>
<dbReference type="InterPro" id="IPR002509">
    <property type="entry name" value="NODB_dom"/>
</dbReference>
<feature type="domain" description="NodB homology" evidence="3">
    <location>
        <begin position="46"/>
        <end position="225"/>
    </location>
</feature>
<keyword evidence="2" id="KW-0378">Hydrolase</keyword>
<name>A0A212LXA4_9FIRM</name>
<evidence type="ECO:0000256" key="1">
    <source>
        <dbReference type="ARBA" id="ARBA00022723"/>
    </source>
</evidence>
<accession>A0A212LXA4</accession>
<dbReference type="GO" id="GO:0005975">
    <property type="term" value="P:carbohydrate metabolic process"/>
    <property type="evidence" value="ECO:0007669"/>
    <property type="project" value="InterPro"/>
</dbReference>
<gene>
    <name evidence="4" type="ORF">KL86SPO_40637</name>
</gene>
<dbReference type="PANTHER" id="PTHR10587">
    <property type="entry name" value="GLYCOSYL TRANSFERASE-RELATED"/>
    <property type="match status" value="1"/>
</dbReference>
<dbReference type="PROSITE" id="PS51677">
    <property type="entry name" value="NODB"/>
    <property type="match status" value="1"/>
</dbReference>
<dbReference type="SUPFAM" id="SSF88713">
    <property type="entry name" value="Glycoside hydrolase/deacetylase"/>
    <property type="match status" value="1"/>
</dbReference>
<dbReference type="PANTHER" id="PTHR10587:SF133">
    <property type="entry name" value="CHITIN DEACETYLASE 1-RELATED"/>
    <property type="match status" value="1"/>
</dbReference>
<dbReference type="GO" id="GO:0016020">
    <property type="term" value="C:membrane"/>
    <property type="evidence" value="ECO:0007669"/>
    <property type="project" value="TreeGrafter"/>
</dbReference>
<protein>
    <submittedName>
        <fullName evidence="4">Polysaccharide deacetylase</fullName>
    </submittedName>
</protein>
<dbReference type="AlphaFoldDB" id="A0A212LXA4"/>
<evidence type="ECO:0000259" key="3">
    <source>
        <dbReference type="PROSITE" id="PS51677"/>
    </source>
</evidence>
<dbReference type="Gene3D" id="3.20.20.370">
    <property type="entry name" value="Glycoside hydrolase/deacetylase"/>
    <property type="match status" value="1"/>
</dbReference>
<proteinExistence type="predicted"/>
<dbReference type="CDD" id="cd10917">
    <property type="entry name" value="CE4_NodB_like_6s_7s"/>
    <property type="match status" value="1"/>
</dbReference>
<dbReference type="GO" id="GO:0046872">
    <property type="term" value="F:metal ion binding"/>
    <property type="evidence" value="ECO:0007669"/>
    <property type="project" value="UniProtKB-KW"/>
</dbReference>
<organism evidence="4">
    <name type="scientific">uncultured Sporomusa sp</name>
    <dbReference type="NCBI Taxonomy" id="307249"/>
    <lineage>
        <taxon>Bacteria</taxon>
        <taxon>Bacillati</taxon>
        <taxon>Bacillota</taxon>
        <taxon>Negativicutes</taxon>
        <taxon>Selenomonadales</taxon>
        <taxon>Sporomusaceae</taxon>
        <taxon>Sporomusa</taxon>
        <taxon>environmental samples</taxon>
    </lineage>
</organism>
<dbReference type="Pfam" id="PF01522">
    <property type="entry name" value="Polysacc_deac_1"/>
    <property type="match status" value="1"/>
</dbReference>
<evidence type="ECO:0000313" key="4">
    <source>
        <dbReference type="EMBL" id="SCM82152.1"/>
    </source>
</evidence>
<dbReference type="GO" id="GO:0016810">
    <property type="term" value="F:hydrolase activity, acting on carbon-nitrogen (but not peptide) bonds"/>
    <property type="evidence" value="ECO:0007669"/>
    <property type="project" value="InterPro"/>
</dbReference>
<reference evidence="4" key="1">
    <citation type="submission" date="2016-08" db="EMBL/GenBank/DDBJ databases">
        <authorList>
            <person name="Seilhamer J.J."/>
        </authorList>
    </citation>
    <scope>NUCLEOTIDE SEQUENCE</scope>
    <source>
        <strain evidence="4">86</strain>
    </source>
</reference>
<dbReference type="InterPro" id="IPR050248">
    <property type="entry name" value="Polysacc_deacetylase_ArnD"/>
</dbReference>
<keyword evidence="1" id="KW-0479">Metal-binding</keyword>
<dbReference type="RefSeq" id="WP_288184898.1">
    <property type="nucleotide sequence ID" value="NZ_LT608335.1"/>
</dbReference>
<dbReference type="InterPro" id="IPR011330">
    <property type="entry name" value="Glyco_hydro/deAcase_b/a-brl"/>
</dbReference>
<dbReference type="EMBL" id="FMJE01000004">
    <property type="protein sequence ID" value="SCM82152.1"/>
    <property type="molecule type" value="Genomic_DNA"/>
</dbReference>
<evidence type="ECO:0000256" key="2">
    <source>
        <dbReference type="ARBA" id="ARBA00022801"/>
    </source>
</evidence>